<reference evidence="10" key="1">
    <citation type="journal article" date="2020" name="Nature">
        <title>Giant virus diversity and host interactions through global metagenomics.</title>
        <authorList>
            <person name="Schulz F."/>
            <person name="Roux S."/>
            <person name="Paez-Espino D."/>
            <person name="Jungbluth S."/>
            <person name="Walsh D.A."/>
            <person name="Denef V.J."/>
            <person name="McMahon K.D."/>
            <person name="Konstantinidis K.T."/>
            <person name="Eloe-Fadrosh E.A."/>
            <person name="Kyrpides N.C."/>
            <person name="Woyke T."/>
        </authorList>
    </citation>
    <scope>NUCLEOTIDE SEQUENCE</scope>
    <source>
        <strain evidence="10">GVMAG-M-3300018868-6</strain>
    </source>
</reference>
<dbReference type="GO" id="GO:0006281">
    <property type="term" value="P:DNA repair"/>
    <property type="evidence" value="ECO:0007669"/>
    <property type="project" value="InterPro"/>
</dbReference>
<name>A0A6C0BWC9_9ZZZZ</name>
<sequence length="428" mass="47705">MDFSPEQQAVFDAYRTGKNVFMTGPGGTGKSHLIRAIYNDAVAMGKQIQVCALTGCAAILLNCNAKTVHSWAKIGLGVGPNEAILQKIQKFKKTKPWLSTNLLIVDEVSMMSLKIFELLDYLGQKIRKNTRPFGGIQVIFSGDFFQLPPVPDRDDADTGKFCFESARWNTTFDCQIELKTNFRQSDGEFARILNQIRVGKLYKSGYDMLKARVGVDPSGNIVQPIKLFPRKYSVDTINHEQMSKIGDEAQVYKATLVKDGVGPQVSPEAIAEEEAYLRKNALFEEEVRLKKGAQVMCIANVDMDVAKICNGSVGVILDFVSSYPLVKFNNGAERIMVRHCWPSENIEGLSIAQVPLILAWAVTIHKSQGATLDLMEIDVGSDVFEYGQTYVGLSRARSLEGLYIKSFVPEKIKVNLKVQAFYERMNTK</sequence>
<keyword evidence="6" id="KW-0238">DNA-binding</keyword>
<keyword evidence="7" id="KW-0234">DNA repair</keyword>
<dbReference type="EMBL" id="MN739256">
    <property type="protein sequence ID" value="QHS95738.1"/>
    <property type="molecule type" value="Genomic_DNA"/>
</dbReference>
<dbReference type="CDD" id="cd18037">
    <property type="entry name" value="DEXSc_Pif1_like"/>
    <property type="match status" value="1"/>
</dbReference>
<dbReference type="AlphaFoldDB" id="A0A6C0BWC9"/>
<keyword evidence="2" id="KW-0227">DNA damage</keyword>
<evidence type="ECO:0000256" key="8">
    <source>
        <dbReference type="ARBA" id="ARBA00023235"/>
    </source>
</evidence>
<dbReference type="InterPro" id="IPR049163">
    <property type="entry name" value="Pif1-like_2B_dom"/>
</dbReference>
<dbReference type="Pfam" id="PF21530">
    <property type="entry name" value="Pif1_2B_dom"/>
    <property type="match status" value="1"/>
</dbReference>
<organism evidence="10">
    <name type="scientific">viral metagenome</name>
    <dbReference type="NCBI Taxonomy" id="1070528"/>
    <lineage>
        <taxon>unclassified sequences</taxon>
        <taxon>metagenomes</taxon>
        <taxon>organismal metagenomes</taxon>
    </lineage>
</organism>
<dbReference type="GO" id="GO:0000723">
    <property type="term" value="P:telomere maintenance"/>
    <property type="evidence" value="ECO:0007669"/>
    <property type="project" value="InterPro"/>
</dbReference>
<dbReference type="Pfam" id="PF05970">
    <property type="entry name" value="PIF1"/>
    <property type="match status" value="1"/>
</dbReference>
<keyword evidence="3" id="KW-0378">Hydrolase</keyword>
<proteinExistence type="predicted"/>
<evidence type="ECO:0000256" key="1">
    <source>
        <dbReference type="ARBA" id="ARBA00022741"/>
    </source>
</evidence>
<dbReference type="InterPro" id="IPR003593">
    <property type="entry name" value="AAA+_ATPase"/>
</dbReference>
<evidence type="ECO:0000256" key="2">
    <source>
        <dbReference type="ARBA" id="ARBA00022763"/>
    </source>
</evidence>
<dbReference type="InterPro" id="IPR051055">
    <property type="entry name" value="PIF1_helicase"/>
</dbReference>
<keyword evidence="4" id="KW-0347">Helicase</keyword>
<dbReference type="SMART" id="SM00382">
    <property type="entry name" value="AAA"/>
    <property type="match status" value="1"/>
</dbReference>
<evidence type="ECO:0000256" key="4">
    <source>
        <dbReference type="ARBA" id="ARBA00022806"/>
    </source>
</evidence>
<dbReference type="PANTHER" id="PTHR47642:SF5">
    <property type="entry name" value="ATP-DEPENDENT DNA HELICASE"/>
    <property type="match status" value="1"/>
</dbReference>
<dbReference type="PANTHER" id="PTHR47642">
    <property type="entry name" value="ATP-DEPENDENT DNA HELICASE"/>
    <property type="match status" value="1"/>
</dbReference>
<keyword evidence="8" id="KW-0413">Isomerase</keyword>
<evidence type="ECO:0000256" key="3">
    <source>
        <dbReference type="ARBA" id="ARBA00022801"/>
    </source>
</evidence>
<evidence type="ECO:0000256" key="7">
    <source>
        <dbReference type="ARBA" id="ARBA00023204"/>
    </source>
</evidence>
<dbReference type="CDD" id="cd18809">
    <property type="entry name" value="SF1_C_RecD"/>
    <property type="match status" value="1"/>
</dbReference>
<evidence type="ECO:0000313" key="10">
    <source>
        <dbReference type="EMBL" id="QHS95738.1"/>
    </source>
</evidence>
<dbReference type="InterPro" id="IPR010285">
    <property type="entry name" value="DNA_helicase_pif1-like_DEAD"/>
</dbReference>
<evidence type="ECO:0000259" key="9">
    <source>
        <dbReference type="SMART" id="SM00382"/>
    </source>
</evidence>
<dbReference type="Gene3D" id="3.40.50.300">
    <property type="entry name" value="P-loop containing nucleotide triphosphate hydrolases"/>
    <property type="match status" value="1"/>
</dbReference>
<protein>
    <recommendedName>
        <fullName evidence="9">AAA+ ATPase domain-containing protein</fullName>
    </recommendedName>
</protein>
<keyword evidence="1" id="KW-0547">Nucleotide-binding</keyword>
<evidence type="ECO:0000256" key="6">
    <source>
        <dbReference type="ARBA" id="ARBA00023125"/>
    </source>
</evidence>
<evidence type="ECO:0000256" key="5">
    <source>
        <dbReference type="ARBA" id="ARBA00022840"/>
    </source>
</evidence>
<keyword evidence="5" id="KW-0067">ATP-binding</keyword>
<accession>A0A6C0BWC9</accession>
<dbReference type="InterPro" id="IPR027417">
    <property type="entry name" value="P-loop_NTPase"/>
</dbReference>
<feature type="domain" description="AAA+ ATPase" evidence="9">
    <location>
        <begin position="16"/>
        <end position="182"/>
    </location>
</feature>
<dbReference type="GO" id="GO:0003678">
    <property type="term" value="F:DNA helicase activity"/>
    <property type="evidence" value="ECO:0007669"/>
    <property type="project" value="InterPro"/>
</dbReference>
<dbReference type="SUPFAM" id="SSF52540">
    <property type="entry name" value="P-loop containing nucleoside triphosphate hydrolases"/>
    <property type="match status" value="2"/>
</dbReference>